<dbReference type="GeneID" id="110412367"/>
<dbReference type="RefSeq" id="XP_021278573.1">
    <property type="nucleotide sequence ID" value="XM_021422898.1"/>
</dbReference>
<dbReference type="Proteomes" id="UP000504621">
    <property type="component" value="Unplaced"/>
</dbReference>
<accession>A0A6J0ZV12</accession>
<protein>
    <submittedName>
        <fullName evidence="2">Uncharacterized protein LOC110412367</fullName>
    </submittedName>
</protein>
<evidence type="ECO:0000313" key="1">
    <source>
        <dbReference type="Proteomes" id="UP000504621"/>
    </source>
</evidence>
<gene>
    <name evidence="2" type="primary">LOC110412367</name>
</gene>
<organism evidence="1 2">
    <name type="scientific">Herrania umbratica</name>
    <dbReference type="NCBI Taxonomy" id="108875"/>
    <lineage>
        <taxon>Eukaryota</taxon>
        <taxon>Viridiplantae</taxon>
        <taxon>Streptophyta</taxon>
        <taxon>Embryophyta</taxon>
        <taxon>Tracheophyta</taxon>
        <taxon>Spermatophyta</taxon>
        <taxon>Magnoliopsida</taxon>
        <taxon>eudicotyledons</taxon>
        <taxon>Gunneridae</taxon>
        <taxon>Pentapetalae</taxon>
        <taxon>rosids</taxon>
        <taxon>malvids</taxon>
        <taxon>Malvales</taxon>
        <taxon>Malvaceae</taxon>
        <taxon>Byttnerioideae</taxon>
        <taxon>Herrania</taxon>
    </lineage>
</organism>
<proteinExistence type="predicted"/>
<dbReference type="AlphaFoldDB" id="A0A6J0ZV12"/>
<evidence type="ECO:0000313" key="2">
    <source>
        <dbReference type="RefSeq" id="XP_021278573.1"/>
    </source>
</evidence>
<sequence length="241" mass="26942">MASKHSRVENGKEFAAEEDIPDNVVAYLVKLMDQIQNMKKDMRGLMDKLMLVEEVAKVNSHNNEIELHALLSHAAGVSHVIIKDDEDVASILQDERAIVVFVTVKARNVNDISHEHVGSLSFTNDTVMVMSDDDASDQIEYDVEEEGMADWNDELHDDCEDDYTGKHDDCIEDDKGEYNDILDCNHTDGSIGHATTVVSKEVQCDNHAITIEVEDVEGVDPIYDNLIALENGIRSLDDNDQ</sequence>
<keyword evidence="1" id="KW-1185">Reference proteome</keyword>
<reference evidence="2" key="1">
    <citation type="submission" date="2025-08" db="UniProtKB">
        <authorList>
            <consortium name="RefSeq"/>
        </authorList>
    </citation>
    <scope>IDENTIFICATION</scope>
    <source>
        <tissue evidence="2">Leaf</tissue>
    </source>
</reference>
<name>A0A6J0ZV12_9ROSI</name>